<accession>A0ABD0Y598</accession>
<evidence type="ECO:0000313" key="7">
    <source>
        <dbReference type="Proteomes" id="UP001558652"/>
    </source>
</evidence>
<feature type="domain" description="Vacuolar protein sorting-associated protein 54 N-terminal" evidence="5">
    <location>
        <begin position="42"/>
        <end position="327"/>
    </location>
</feature>
<organism evidence="6 7">
    <name type="scientific">Ranatra chinensis</name>
    <dbReference type="NCBI Taxonomy" id="642074"/>
    <lineage>
        <taxon>Eukaryota</taxon>
        <taxon>Metazoa</taxon>
        <taxon>Ecdysozoa</taxon>
        <taxon>Arthropoda</taxon>
        <taxon>Hexapoda</taxon>
        <taxon>Insecta</taxon>
        <taxon>Pterygota</taxon>
        <taxon>Neoptera</taxon>
        <taxon>Paraneoptera</taxon>
        <taxon>Hemiptera</taxon>
        <taxon>Heteroptera</taxon>
        <taxon>Panheteroptera</taxon>
        <taxon>Nepomorpha</taxon>
        <taxon>Nepidae</taxon>
        <taxon>Ranatrinae</taxon>
        <taxon>Ranatra</taxon>
    </lineage>
</organism>
<comment type="caution">
    <text evidence="6">The sequence shown here is derived from an EMBL/GenBank/DDBJ whole genome shotgun (WGS) entry which is preliminary data.</text>
</comment>
<keyword evidence="2" id="KW-0653">Protein transport</keyword>
<evidence type="ECO:0000256" key="3">
    <source>
        <dbReference type="ARBA" id="ARBA00023054"/>
    </source>
</evidence>
<feature type="domain" description="Syndetin C-terminal" evidence="4">
    <location>
        <begin position="569"/>
        <end position="766"/>
    </location>
</feature>
<evidence type="ECO:0000259" key="4">
    <source>
        <dbReference type="Pfam" id="PF10474"/>
    </source>
</evidence>
<dbReference type="InterPro" id="IPR040047">
    <property type="entry name" value="VPS50"/>
</dbReference>
<keyword evidence="3" id="KW-0175">Coiled coil</keyword>
<reference evidence="6 7" key="1">
    <citation type="submission" date="2024-07" db="EMBL/GenBank/DDBJ databases">
        <title>Chromosome-level genome assembly of the water stick insect Ranatra chinensis (Heteroptera: Nepidae).</title>
        <authorList>
            <person name="Liu X."/>
        </authorList>
    </citation>
    <scope>NUCLEOTIDE SEQUENCE [LARGE SCALE GENOMIC DNA]</scope>
    <source>
        <strain evidence="6">Cailab_2021Rc</strain>
        <tissue evidence="6">Muscle</tissue>
    </source>
</reference>
<protein>
    <recommendedName>
        <fullName evidence="8">Coiled-coil domain-containing protein 132</fullName>
    </recommendedName>
</protein>
<keyword evidence="7" id="KW-1185">Reference proteome</keyword>
<evidence type="ECO:0000256" key="2">
    <source>
        <dbReference type="ARBA" id="ARBA00022927"/>
    </source>
</evidence>
<evidence type="ECO:0000259" key="5">
    <source>
        <dbReference type="Pfam" id="PF10475"/>
    </source>
</evidence>
<dbReference type="GO" id="GO:0015031">
    <property type="term" value="P:protein transport"/>
    <property type="evidence" value="ECO:0007669"/>
    <property type="project" value="UniProtKB-KW"/>
</dbReference>
<dbReference type="PANTHER" id="PTHR13258:SF0">
    <property type="entry name" value="SYNDETIN"/>
    <property type="match status" value="1"/>
</dbReference>
<evidence type="ECO:0008006" key="8">
    <source>
        <dbReference type="Google" id="ProtNLM"/>
    </source>
</evidence>
<evidence type="ECO:0000256" key="1">
    <source>
        <dbReference type="ARBA" id="ARBA00022448"/>
    </source>
</evidence>
<proteinExistence type="predicted"/>
<dbReference type="Pfam" id="PF10475">
    <property type="entry name" value="Vps54_N"/>
    <property type="match status" value="1"/>
</dbReference>
<dbReference type="AlphaFoldDB" id="A0ABD0Y598"/>
<dbReference type="Pfam" id="PF10474">
    <property type="entry name" value="Syndetin_C"/>
    <property type="match status" value="1"/>
</dbReference>
<keyword evidence="1" id="KW-0813">Transport</keyword>
<dbReference type="Proteomes" id="UP001558652">
    <property type="component" value="Unassembled WGS sequence"/>
</dbReference>
<dbReference type="PANTHER" id="PTHR13258">
    <property type="entry name" value="SYNDETIN"/>
    <property type="match status" value="1"/>
</dbReference>
<dbReference type="InterPro" id="IPR019514">
    <property type="entry name" value="Syndetin_C"/>
</dbReference>
<dbReference type="InterPro" id="IPR019515">
    <property type="entry name" value="VPS54_N"/>
</dbReference>
<name>A0ABD0Y598_9HEMI</name>
<feature type="non-terminal residue" evidence="6">
    <location>
        <position position="1"/>
    </location>
</feature>
<sequence>GSTKIPIVGTYNEDEVDNEFCSIISEPCIVKELERPSDQEILESIDKEYFTIDQSFDACEYELKKISLCLNVDGIELHLKRLRQQHVVISNKVLQMILEKQTACQEEFNRVVKVQECVDEILSGVKTGRENLGLATRHFTTASLGILANYRKRTLVQLLLRSLNTLKTLESIVEELVTAGDLPGAIALLQECLAVAAQYRHFTCVTDLSAKLHYTLVMTEEHLDVALAKICHEFDEDVYRKLQSAYFLLGKIQIAMDQLHMHFTSTVHNSAFNVVHSFADLGSQSGSKKQYNKLCQCVNEDKLIPCLLALSKTLWFIVLSYHKVITWHQNNSQNGDCFETNYNDSYVKQKLEAGLTRLWHDVQTRVSSLVLSANLSNYKFDDFMHVLGILHSGLRCHVEQCAGVITRHDSSQDGSSVGAGFFTRFQDPHQSTPFDANFHMDTRDEEILASIPDDPSGYFSEESDDENEMRECGDNNEARDHNIASKRIASYPLLTNTTLTVLRLCGKYLQMSRLLKSIATEVVTALCQLFEYYLYTIHSFFVTPVGSYSQISSIKLQAVLKRIKENLISTETSEELSQNIVDVSSDVRVPVYGSVAWRTVDPKNAIAMMSKVNWEVKEVISQHSEYVDIILRELQVFSMRLEDLKTQIEIPNQVTNILWENIAHHVAIIFVEGFSSSKKCTHGGRTLMQLDYTQFISKFEKLSNLRPIPYRDYVEAYVKAFYQSEEELETWLQDHLEYTNKQLLALVSSVCQSNKKTRQKLCALIEDLERSGDLR</sequence>
<dbReference type="EMBL" id="JBFDAA010000014">
    <property type="protein sequence ID" value="KAL1122376.1"/>
    <property type="molecule type" value="Genomic_DNA"/>
</dbReference>
<gene>
    <name evidence="6" type="ORF">AAG570_003781</name>
</gene>
<evidence type="ECO:0000313" key="6">
    <source>
        <dbReference type="EMBL" id="KAL1122376.1"/>
    </source>
</evidence>